<dbReference type="GO" id="GO:0003723">
    <property type="term" value="F:RNA binding"/>
    <property type="evidence" value="ECO:0007669"/>
    <property type="project" value="UniProtKB-UniRule"/>
</dbReference>
<dbReference type="Pfam" id="PF00156">
    <property type="entry name" value="Pribosyltran"/>
    <property type="match status" value="1"/>
</dbReference>
<protein>
    <recommendedName>
        <fullName evidence="5">Bifunctional protein PyrR</fullName>
    </recommendedName>
    <domain>
        <recommendedName>
            <fullName evidence="5">Pyrimidine operon regulatory protein</fullName>
        </recommendedName>
    </domain>
    <domain>
        <recommendedName>
            <fullName evidence="5">Uracil phosphoribosyltransferase</fullName>
            <shortName evidence="5">UPRTase</shortName>
            <ecNumber evidence="5">2.4.2.9</ecNumber>
        </recommendedName>
    </domain>
</protein>
<keyword evidence="8" id="KW-1185">Reference proteome</keyword>
<dbReference type="CDD" id="cd06223">
    <property type="entry name" value="PRTases_typeI"/>
    <property type="match status" value="1"/>
</dbReference>
<dbReference type="Gene3D" id="3.40.50.2020">
    <property type="match status" value="1"/>
</dbReference>
<sequence>MTKMIMNQEEIQRAMNRIAFEILERFHGVESVVLLGIETRGIDIATRIQKKLESIEGPVECISLNIHAYRDDVRSKQALKRSDALTQKHVVIVDDVLFTGRSVRSSMDAIIDLGHPASISLAVLIDRGHRELPISADFIGKNIPSSLKERIYVQTVETDGIDRVVLETT</sequence>
<accession>A0A3S5HK17</accession>
<keyword evidence="3 5" id="KW-0805">Transcription regulation</keyword>
<keyword evidence="5 7" id="KW-0808">Transferase</keyword>
<reference evidence="7 8" key="1">
    <citation type="journal article" date="2020" name="Int. J. Syst. Evol. Microbiol.">
        <title>Description of Erysipelothrix piscisicarius sp. nov., an emergent fish pathogen, and assessment of virulence using a tiger barb (Puntigrus tetrazona) infection model.</title>
        <authorList>
            <person name="Pomaranski E.K."/>
            <person name="Griffin M.J."/>
            <person name="Camus A.C."/>
            <person name="Armwood A.R."/>
            <person name="Shelley J."/>
            <person name="Waldbieser G.C."/>
            <person name="LaFrentz B.R."/>
            <person name="Garcia J.C."/>
            <person name="Yanong R."/>
            <person name="Soto E."/>
        </authorList>
    </citation>
    <scope>NUCLEOTIDE SEQUENCE [LARGE SCALE GENOMIC DNA]</scope>
    <source>
        <strain evidence="7 8">15TAL0474</strain>
    </source>
</reference>
<dbReference type="PANTHER" id="PTHR11608:SF0">
    <property type="entry name" value="BIFUNCTIONAL PROTEIN PYRR"/>
    <property type="match status" value="1"/>
</dbReference>
<feature type="short sequence motif" description="PRPP-binding" evidence="5">
    <location>
        <begin position="90"/>
        <end position="102"/>
    </location>
</feature>
<proteinExistence type="inferred from homology"/>
<evidence type="ECO:0000313" key="7">
    <source>
        <dbReference type="EMBL" id="AZK43650.1"/>
    </source>
</evidence>
<dbReference type="RefSeq" id="WP_125163869.1">
    <property type="nucleotide sequence ID" value="NZ_CP034234.1"/>
</dbReference>
<keyword evidence="5" id="KW-0694">RNA-binding</keyword>
<dbReference type="HAMAP" id="MF_01219">
    <property type="entry name" value="PyrR"/>
    <property type="match status" value="1"/>
</dbReference>
<dbReference type="FunFam" id="3.40.50.2020:FF:000020">
    <property type="entry name" value="Bifunctional protein PyrR"/>
    <property type="match status" value="1"/>
</dbReference>
<dbReference type="NCBIfam" id="NF003549">
    <property type="entry name" value="PRK05205.1-5"/>
    <property type="match status" value="1"/>
</dbReference>
<dbReference type="InterPro" id="IPR029057">
    <property type="entry name" value="PRTase-like"/>
</dbReference>
<dbReference type="SUPFAM" id="SSF53271">
    <property type="entry name" value="PRTase-like"/>
    <property type="match status" value="1"/>
</dbReference>
<feature type="domain" description="Phosphoribosyltransferase" evidence="6">
    <location>
        <begin position="3"/>
        <end position="139"/>
    </location>
</feature>
<dbReference type="EMBL" id="CP034234">
    <property type="protein sequence ID" value="AZK43650.1"/>
    <property type="molecule type" value="Genomic_DNA"/>
</dbReference>
<dbReference type="AlphaFoldDB" id="A0A3S5HK17"/>
<keyword evidence="2 5" id="KW-0806">Transcription termination</keyword>
<evidence type="ECO:0000256" key="2">
    <source>
        <dbReference type="ARBA" id="ARBA00022472"/>
    </source>
</evidence>
<dbReference type="Proteomes" id="UP000278804">
    <property type="component" value="Chromosome"/>
</dbReference>
<comment type="function">
    <text evidence="5">Regulates transcriptional attenuation of the pyrimidine nucleotide (pyr) operon by binding in a uridine-dependent manner to specific sites on pyr mRNA. This disrupts an antiterminator hairpin in the RNA and favors formation of a downstream transcription terminator, leading to a reduced expression of downstream genes.</text>
</comment>
<keyword evidence="5 7" id="KW-0328">Glycosyltransferase</keyword>
<dbReference type="InterPro" id="IPR023050">
    <property type="entry name" value="PyrR"/>
</dbReference>
<dbReference type="KEGG" id="eri:EEI45_01555"/>
<dbReference type="GO" id="GO:0006353">
    <property type="term" value="P:DNA-templated transcription termination"/>
    <property type="evidence" value="ECO:0007669"/>
    <property type="project" value="UniProtKB-UniRule"/>
</dbReference>
<evidence type="ECO:0000256" key="4">
    <source>
        <dbReference type="ARBA" id="ARBA00023163"/>
    </source>
</evidence>
<evidence type="ECO:0000259" key="6">
    <source>
        <dbReference type="Pfam" id="PF00156"/>
    </source>
</evidence>
<dbReference type="EC" id="2.4.2.9" evidence="5"/>
<gene>
    <name evidence="5 7" type="primary">pyrR</name>
    <name evidence="7" type="ORF">EEI45_01555</name>
</gene>
<comment type="subunit">
    <text evidence="5">Homodimer and homohexamer; in equilibrium.</text>
</comment>
<evidence type="ECO:0000256" key="1">
    <source>
        <dbReference type="ARBA" id="ARBA00005565"/>
    </source>
</evidence>
<evidence type="ECO:0000256" key="3">
    <source>
        <dbReference type="ARBA" id="ARBA00023015"/>
    </source>
</evidence>
<dbReference type="PANTHER" id="PTHR11608">
    <property type="entry name" value="BIFUNCTIONAL PROTEIN PYRR"/>
    <property type="match status" value="1"/>
</dbReference>
<dbReference type="InterPro" id="IPR000836">
    <property type="entry name" value="PRTase_dom"/>
</dbReference>
<comment type="similarity">
    <text evidence="1 5">Belongs to the purine/pyrimidine phosphoribosyltransferase family. PyrR subfamily.</text>
</comment>
<name>A0A3S5HK17_9FIRM</name>
<evidence type="ECO:0000313" key="8">
    <source>
        <dbReference type="Proteomes" id="UP000278804"/>
    </source>
</evidence>
<dbReference type="GO" id="GO:0004845">
    <property type="term" value="F:uracil phosphoribosyltransferase activity"/>
    <property type="evidence" value="ECO:0007669"/>
    <property type="project" value="UniProtKB-UniRule"/>
</dbReference>
<comment type="catalytic activity">
    <reaction evidence="5">
        <text>UMP + diphosphate = 5-phospho-alpha-D-ribose 1-diphosphate + uracil</text>
        <dbReference type="Rhea" id="RHEA:13017"/>
        <dbReference type="ChEBI" id="CHEBI:17568"/>
        <dbReference type="ChEBI" id="CHEBI:33019"/>
        <dbReference type="ChEBI" id="CHEBI:57865"/>
        <dbReference type="ChEBI" id="CHEBI:58017"/>
        <dbReference type="EC" id="2.4.2.9"/>
    </reaction>
</comment>
<comment type="function">
    <text evidence="5">Also displays a weak uracil phosphoribosyltransferase activity which is not physiologically significant.</text>
</comment>
<dbReference type="InterPro" id="IPR050137">
    <property type="entry name" value="PyrR_bifunctional"/>
</dbReference>
<evidence type="ECO:0000256" key="5">
    <source>
        <dbReference type="HAMAP-Rule" id="MF_01219"/>
    </source>
</evidence>
<keyword evidence="4 5" id="KW-0804">Transcription</keyword>
<organism evidence="7 8">
    <name type="scientific">Erysipelothrix piscisicarius</name>
    <dbReference type="NCBI Taxonomy" id="2485784"/>
    <lineage>
        <taxon>Bacteria</taxon>
        <taxon>Bacillati</taxon>
        <taxon>Bacillota</taxon>
        <taxon>Erysipelotrichia</taxon>
        <taxon>Erysipelotrichales</taxon>
        <taxon>Erysipelotrichaceae</taxon>
        <taxon>Erysipelothrix</taxon>
    </lineage>
</organism>